<reference evidence="1 2" key="1">
    <citation type="submission" date="2016-02" db="EMBL/GenBank/DDBJ databases">
        <title>Band-tailed pigeon sequencing and assembly.</title>
        <authorList>
            <person name="Soares A.E."/>
            <person name="Novak B.J."/>
            <person name="Rice E.S."/>
            <person name="O'Connell B."/>
            <person name="Chang D."/>
            <person name="Weber S."/>
            <person name="Shapiro B."/>
        </authorList>
    </citation>
    <scope>NUCLEOTIDE SEQUENCE [LARGE SCALE GENOMIC DNA]</scope>
    <source>
        <strain evidence="1">BTP2013</strain>
        <tissue evidence="1">Blood</tissue>
    </source>
</reference>
<gene>
    <name evidence="1" type="ORF">AV530_011781</name>
</gene>
<proteinExistence type="predicted"/>
<keyword evidence="2" id="KW-1185">Reference proteome</keyword>
<organism evidence="1 2">
    <name type="scientific">Patagioenas fasciata monilis</name>
    <dbReference type="NCBI Taxonomy" id="372326"/>
    <lineage>
        <taxon>Eukaryota</taxon>
        <taxon>Metazoa</taxon>
        <taxon>Chordata</taxon>
        <taxon>Craniata</taxon>
        <taxon>Vertebrata</taxon>
        <taxon>Euteleostomi</taxon>
        <taxon>Archelosauria</taxon>
        <taxon>Archosauria</taxon>
        <taxon>Dinosauria</taxon>
        <taxon>Saurischia</taxon>
        <taxon>Theropoda</taxon>
        <taxon>Coelurosauria</taxon>
        <taxon>Aves</taxon>
        <taxon>Neognathae</taxon>
        <taxon>Neoaves</taxon>
        <taxon>Columbimorphae</taxon>
        <taxon>Columbiformes</taxon>
        <taxon>Columbidae</taxon>
        <taxon>Patagioenas</taxon>
    </lineage>
</organism>
<evidence type="ECO:0000313" key="2">
    <source>
        <dbReference type="Proteomes" id="UP000190648"/>
    </source>
</evidence>
<dbReference type="AlphaFoldDB" id="A0A1V4KLS2"/>
<name>A0A1V4KLS2_PATFA</name>
<dbReference type="Proteomes" id="UP000190648">
    <property type="component" value="Unassembled WGS sequence"/>
</dbReference>
<protein>
    <submittedName>
        <fullName evidence="1">Uncharacterized protein</fullName>
    </submittedName>
</protein>
<sequence>MLEHAAMKTVFPSLTAKSAGRLVHFHLILPRKFSSCLFITQLSFSSCMSDPSNPGGGSTQSVVMSYLKERKGRFILKGKDYSGIDSITKWIRQFNSEADIREQHIVKQK</sequence>
<evidence type="ECO:0000313" key="1">
    <source>
        <dbReference type="EMBL" id="OPJ85351.1"/>
    </source>
</evidence>
<comment type="caution">
    <text evidence="1">The sequence shown here is derived from an EMBL/GenBank/DDBJ whole genome shotgun (WGS) entry which is preliminary data.</text>
</comment>
<accession>A0A1V4KLS2</accession>
<dbReference type="EMBL" id="LSYS01002888">
    <property type="protein sequence ID" value="OPJ85351.1"/>
    <property type="molecule type" value="Genomic_DNA"/>
</dbReference>